<proteinExistence type="predicted"/>
<feature type="non-terminal residue" evidence="2">
    <location>
        <position position="1054"/>
    </location>
</feature>
<dbReference type="Proteomes" id="UP000886857">
    <property type="component" value="Unassembled WGS sequence"/>
</dbReference>
<evidence type="ECO:0000256" key="1">
    <source>
        <dbReference type="SAM" id="SignalP"/>
    </source>
</evidence>
<keyword evidence="1" id="KW-0732">Signal</keyword>
<sequence>MNKKKFSVIALVLLVVMAISALVLAACNPDDTPADTSSDTEATEGLLISNSDFKVIGTSGDFPRSVTSWSGARLYSSSAVHEDVIAGAVNLSSATYEQYRHLWDDEDGALYKLLTADGRYGENDAIKNALMIYMPEENETGDEDYGPTAYGYTSASFSIEKNAYYKLSVDVLTYGIKGDPDNEHADPGARIYVSSATYAEFAGIDTDGKWVTYEIYIEGGVSSSSSLTVNLSLGKYSSYYSDGLTTGYAFFDNVTLEKLTDDEGGKTAAEKYADATALEKTQYEAEKNDPAAVRTVATASLKLTNGGFEFGSTSIASSTAPSGWSMVRGDSAPSSDRFNGIVSLSSFAEDYADFVSSSYYIKDGDSVVRYYPAEQLAGIADRVVKRDGVMGDNVYMLSQQLMTAQGIRTSRDIVIEKNKYYILSVDVYLANIYGAGMTLRLTGSGNDIEITGIASNPTGDDNAVVYGSPEQGKSTTGWTTFTFVIHGNSYRDMSYKMEMWLGTDTPSDNTETTYTRYTSTTSSGSSQKTYTTGGTFSTGWVFIDNLTLKETDRDGFDSATVTGDGDYSLDANGSVAAQGLRIDLATTNLFSASAGSAGTGIDGEFNPVVGSDDAYSTGSLGLSAGITFSASTADNPAVVDASFVRTGVVNAATGEGLPEGVDAPLTPYATESDYAFMLSADKATSFAYDSKKFTIRPNASYRISVWVKTADIESGTGAYVYLRQSDDKNEDEVKDLASFTAVNTDELEDNNGWRELTLLVRGNADEAKELWLTLALGTGGRYAASTLTRGTVFFANMSMTEVTPADYDDTTTGTYVKKVSLASSKTYSFANGGFDNVDLEETEGLATGGEALQDGDKAGVPEDWTLSSDILGDSFVGGIVKMNADGTVSKQASALFPNENDTDFFTGLYANADDLIKAGAPSVLVLAGKDGEAFNAGFTSDSFSLSASSVCSVSVWAKAEAGTKGMIYLATEASGSERDGKQVWFEIAGDGEWHRYTFNIRVGLTSVSLELGLWLGENADITGAVIGDDADAGQVTEESLASSGIIVFDSVTMN</sequence>
<dbReference type="Gene3D" id="2.60.120.260">
    <property type="entry name" value="Galactose-binding domain-like"/>
    <property type="match status" value="3"/>
</dbReference>
<accession>A0A9D1NAD4</accession>
<feature type="signal peptide" evidence="1">
    <location>
        <begin position="1"/>
        <end position="25"/>
    </location>
</feature>
<name>A0A9D1NAD4_9FIRM</name>
<feature type="chain" id="PRO_5039038411" description="CBM-cenC domain-containing protein" evidence="1">
    <location>
        <begin position="26"/>
        <end position="1054"/>
    </location>
</feature>
<evidence type="ECO:0000313" key="3">
    <source>
        <dbReference type="Proteomes" id="UP000886857"/>
    </source>
</evidence>
<dbReference type="PROSITE" id="PS51257">
    <property type="entry name" value="PROKAR_LIPOPROTEIN"/>
    <property type="match status" value="1"/>
</dbReference>
<comment type="caution">
    <text evidence="2">The sequence shown here is derived from an EMBL/GenBank/DDBJ whole genome shotgun (WGS) entry which is preliminary data.</text>
</comment>
<evidence type="ECO:0008006" key="4">
    <source>
        <dbReference type="Google" id="ProtNLM"/>
    </source>
</evidence>
<reference evidence="2" key="2">
    <citation type="journal article" date="2021" name="PeerJ">
        <title>Extensive microbial diversity within the chicken gut microbiome revealed by metagenomics and culture.</title>
        <authorList>
            <person name="Gilroy R."/>
            <person name="Ravi A."/>
            <person name="Getino M."/>
            <person name="Pursley I."/>
            <person name="Horton D.L."/>
            <person name="Alikhan N.F."/>
            <person name="Baker D."/>
            <person name="Gharbi K."/>
            <person name="Hall N."/>
            <person name="Watson M."/>
            <person name="Adriaenssens E.M."/>
            <person name="Foster-Nyarko E."/>
            <person name="Jarju S."/>
            <person name="Secka A."/>
            <person name="Antonio M."/>
            <person name="Oren A."/>
            <person name="Chaudhuri R.R."/>
            <person name="La Ragione R."/>
            <person name="Hildebrand F."/>
            <person name="Pallen M.J."/>
        </authorList>
    </citation>
    <scope>NUCLEOTIDE SEQUENCE</scope>
    <source>
        <strain evidence="2">10406</strain>
    </source>
</reference>
<protein>
    <recommendedName>
        <fullName evidence="4">CBM-cenC domain-containing protein</fullName>
    </recommendedName>
</protein>
<dbReference type="EMBL" id="DVOE01000094">
    <property type="protein sequence ID" value="HIU99443.1"/>
    <property type="molecule type" value="Genomic_DNA"/>
</dbReference>
<organism evidence="2 3">
    <name type="scientific">Candidatus Limadaptatus stercoripullorum</name>
    <dbReference type="NCBI Taxonomy" id="2840846"/>
    <lineage>
        <taxon>Bacteria</taxon>
        <taxon>Bacillati</taxon>
        <taxon>Bacillota</taxon>
        <taxon>Clostridia</taxon>
        <taxon>Eubacteriales</taxon>
        <taxon>Candidatus Limadaptatus</taxon>
    </lineage>
</organism>
<reference evidence="2" key="1">
    <citation type="submission" date="2020-10" db="EMBL/GenBank/DDBJ databases">
        <authorList>
            <person name="Gilroy R."/>
        </authorList>
    </citation>
    <scope>NUCLEOTIDE SEQUENCE</scope>
    <source>
        <strain evidence="2">10406</strain>
    </source>
</reference>
<evidence type="ECO:0000313" key="2">
    <source>
        <dbReference type="EMBL" id="HIU99443.1"/>
    </source>
</evidence>
<gene>
    <name evidence="2" type="ORF">IAC73_06340</name>
</gene>
<dbReference type="AlphaFoldDB" id="A0A9D1NAD4"/>